<dbReference type="AlphaFoldDB" id="A0AAE0CMN3"/>
<evidence type="ECO:0000313" key="2">
    <source>
        <dbReference type="EMBL" id="KAK2656143.1"/>
    </source>
</evidence>
<organism evidence="2 3">
    <name type="scientific">Dipteronia dyeriana</name>
    <dbReference type="NCBI Taxonomy" id="168575"/>
    <lineage>
        <taxon>Eukaryota</taxon>
        <taxon>Viridiplantae</taxon>
        <taxon>Streptophyta</taxon>
        <taxon>Embryophyta</taxon>
        <taxon>Tracheophyta</taxon>
        <taxon>Spermatophyta</taxon>
        <taxon>Magnoliopsida</taxon>
        <taxon>eudicotyledons</taxon>
        <taxon>Gunneridae</taxon>
        <taxon>Pentapetalae</taxon>
        <taxon>rosids</taxon>
        <taxon>malvids</taxon>
        <taxon>Sapindales</taxon>
        <taxon>Sapindaceae</taxon>
        <taxon>Hippocastanoideae</taxon>
        <taxon>Acereae</taxon>
        <taxon>Dipteronia</taxon>
    </lineage>
</organism>
<feature type="domain" description="DUF1985" evidence="1">
    <location>
        <begin position="24"/>
        <end position="147"/>
    </location>
</feature>
<dbReference type="InterPro" id="IPR015410">
    <property type="entry name" value="DUF1985"/>
</dbReference>
<dbReference type="PANTHER" id="PTHR48449:SF1">
    <property type="entry name" value="DUF1985 DOMAIN-CONTAINING PROTEIN"/>
    <property type="match status" value="1"/>
</dbReference>
<keyword evidence="3" id="KW-1185">Reference proteome</keyword>
<dbReference type="Proteomes" id="UP001280121">
    <property type="component" value="Unassembled WGS sequence"/>
</dbReference>
<reference evidence="2" key="1">
    <citation type="journal article" date="2023" name="Plant J.">
        <title>Genome sequences and population genomics provide insights into the demographic history, inbreeding, and mutation load of two 'living fossil' tree species of Dipteronia.</title>
        <authorList>
            <person name="Feng Y."/>
            <person name="Comes H.P."/>
            <person name="Chen J."/>
            <person name="Zhu S."/>
            <person name="Lu R."/>
            <person name="Zhang X."/>
            <person name="Li P."/>
            <person name="Qiu J."/>
            <person name="Olsen K.M."/>
            <person name="Qiu Y."/>
        </authorList>
    </citation>
    <scope>NUCLEOTIDE SEQUENCE</scope>
    <source>
        <strain evidence="2">KIB01</strain>
    </source>
</reference>
<protein>
    <recommendedName>
        <fullName evidence="1">DUF1985 domain-containing protein</fullName>
    </recommendedName>
</protein>
<comment type="caution">
    <text evidence="2">The sequence shown here is derived from an EMBL/GenBank/DDBJ whole genome shotgun (WGS) entry which is preliminary data.</text>
</comment>
<gene>
    <name evidence="2" type="ORF">Ddye_009195</name>
</gene>
<evidence type="ECO:0000313" key="3">
    <source>
        <dbReference type="Proteomes" id="UP001280121"/>
    </source>
</evidence>
<dbReference type="PANTHER" id="PTHR48449">
    <property type="entry name" value="DUF1985 DOMAIN-CONTAINING PROTEIN"/>
    <property type="match status" value="1"/>
</dbReference>
<name>A0AAE0CMN3_9ROSI</name>
<accession>A0AAE0CMN3</accession>
<sequence length="419" mass="49081">MVLSGQFCHHILLWECHVRDVDDTASTLWFYVGNEVIRFSAVEFCLVTGLTFGDSCESPSYITKHMDKRILRSYFRDGKVNVKMFANWFRNLGPDNNVSDDDMVKLALVLFLEMTLVGKDDRNTIMYSALQLVDDLDAFNSFPWGTFLYGKTFDSLSTCVVGRDDKYKKRLESPAKRKAEKYNVYGLSQLSRYGQSKQYPNGLCLEKFDCGVDDDDFEVDVHEDIDNVDGGAEKIYDDCKDDIQHSNVGCEMKKEVNPTSFKKDQGESKKGWKRLKEMEIRLKKMQTHQDEYWQKVRDKTTSMKNEMRIRFLRLSELICKSKNEKSMHTGVFEANPHWFQILLSEIGWLDGDTRIQGRWSLLVENKTQFKHETYKWDSEMTDYVIGKKSVEAWEHWRKVNLVQKMTWLCSKYKGDSVKF</sequence>
<dbReference type="Pfam" id="PF09331">
    <property type="entry name" value="DUF1985"/>
    <property type="match status" value="1"/>
</dbReference>
<evidence type="ECO:0000259" key="1">
    <source>
        <dbReference type="Pfam" id="PF09331"/>
    </source>
</evidence>
<proteinExistence type="predicted"/>
<dbReference type="EMBL" id="JANJYI010000003">
    <property type="protein sequence ID" value="KAK2656143.1"/>
    <property type="molecule type" value="Genomic_DNA"/>
</dbReference>